<comment type="caution">
    <text evidence="2">The sequence shown here is derived from an EMBL/GenBank/DDBJ whole genome shotgun (WGS) entry which is preliminary data.</text>
</comment>
<dbReference type="EMBL" id="PPPD01000001">
    <property type="protein sequence ID" value="PNY80267.1"/>
    <property type="molecule type" value="Genomic_DNA"/>
</dbReference>
<evidence type="ECO:0000256" key="1">
    <source>
        <dbReference type="SAM" id="MobiDB-lite"/>
    </source>
</evidence>
<sequence>MTPNDHTPEDHAPLPVNPALSVREEPTAVHQPAEQGPMPEVLPDAPPVPTPALDGLSAQEVTALIGGGDASAAEANMALEQAEGLDPVTES</sequence>
<feature type="region of interest" description="Disordered" evidence="1">
    <location>
        <begin position="1"/>
        <end position="54"/>
    </location>
</feature>
<reference evidence="2 3" key="1">
    <citation type="submission" date="2018-01" db="EMBL/GenBank/DDBJ databases">
        <title>Deinococcus koreensis sp. nov., a radiation-resistant bacterium isolated from river water.</title>
        <authorList>
            <person name="Choi A."/>
        </authorList>
    </citation>
    <scope>NUCLEOTIDE SEQUENCE [LARGE SCALE GENOMIC DNA]</scope>
    <source>
        <strain evidence="2 3">SJW1-2</strain>
    </source>
</reference>
<gene>
    <name evidence="2" type="ORF">CVO96_01830</name>
</gene>
<dbReference type="RefSeq" id="WP_103309679.1">
    <property type="nucleotide sequence ID" value="NZ_PPPD01000001.1"/>
</dbReference>
<evidence type="ECO:0000313" key="2">
    <source>
        <dbReference type="EMBL" id="PNY80267.1"/>
    </source>
</evidence>
<keyword evidence="3" id="KW-1185">Reference proteome</keyword>
<dbReference type="OrthoDB" id="71147at2"/>
<dbReference type="AlphaFoldDB" id="A0A2K3UUR7"/>
<proteinExistence type="predicted"/>
<protein>
    <submittedName>
        <fullName evidence="2">Uncharacterized protein</fullName>
    </submittedName>
</protein>
<name>A0A2K3UUR7_9DEIO</name>
<organism evidence="2 3">
    <name type="scientific">Deinococcus koreensis</name>
    <dbReference type="NCBI Taxonomy" id="2054903"/>
    <lineage>
        <taxon>Bacteria</taxon>
        <taxon>Thermotogati</taxon>
        <taxon>Deinococcota</taxon>
        <taxon>Deinococci</taxon>
        <taxon>Deinococcales</taxon>
        <taxon>Deinococcaceae</taxon>
        <taxon>Deinococcus</taxon>
    </lineage>
</organism>
<dbReference type="Proteomes" id="UP000236379">
    <property type="component" value="Unassembled WGS sequence"/>
</dbReference>
<accession>A0A2K3UUR7</accession>
<evidence type="ECO:0000313" key="3">
    <source>
        <dbReference type="Proteomes" id="UP000236379"/>
    </source>
</evidence>
<feature type="compositionally biased region" description="Basic and acidic residues" evidence="1">
    <location>
        <begin position="1"/>
        <end position="12"/>
    </location>
</feature>